<dbReference type="EMBL" id="JBHSAQ010000002">
    <property type="protein sequence ID" value="MFC3957552.1"/>
    <property type="molecule type" value="Genomic_DNA"/>
</dbReference>
<evidence type="ECO:0000259" key="2">
    <source>
        <dbReference type="Pfam" id="PF25938"/>
    </source>
</evidence>
<keyword evidence="1" id="KW-1133">Transmembrane helix</keyword>
<keyword evidence="4" id="KW-1185">Reference proteome</keyword>
<dbReference type="AlphaFoldDB" id="A0ABD5NL17"/>
<evidence type="ECO:0000313" key="3">
    <source>
        <dbReference type="EMBL" id="MFC3957552.1"/>
    </source>
</evidence>
<proteinExistence type="predicted"/>
<feature type="transmembrane region" description="Helical" evidence="1">
    <location>
        <begin position="7"/>
        <end position="29"/>
    </location>
</feature>
<keyword evidence="1" id="KW-0812">Transmembrane</keyword>
<organism evidence="3 4">
    <name type="scientific">Halovivax cerinus</name>
    <dbReference type="NCBI Taxonomy" id="1487865"/>
    <lineage>
        <taxon>Archaea</taxon>
        <taxon>Methanobacteriati</taxon>
        <taxon>Methanobacteriota</taxon>
        <taxon>Stenosarchaea group</taxon>
        <taxon>Halobacteria</taxon>
        <taxon>Halobacteriales</taxon>
        <taxon>Natrialbaceae</taxon>
        <taxon>Halovivax</taxon>
    </lineage>
</organism>
<dbReference type="Pfam" id="PF25938">
    <property type="entry name" value="DUF7981"/>
    <property type="match status" value="1"/>
</dbReference>
<evidence type="ECO:0000256" key="1">
    <source>
        <dbReference type="SAM" id="Phobius"/>
    </source>
</evidence>
<name>A0ABD5NL17_9EURY</name>
<feature type="domain" description="DUF7981" evidence="2">
    <location>
        <begin position="1"/>
        <end position="63"/>
    </location>
</feature>
<feature type="transmembrane region" description="Helical" evidence="1">
    <location>
        <begin position="35"/>
        <end position="55"/>
    </location>
</feature>
<protein>
    <recommendedName>
        <fullName evidence="2">DUF7981 domain-containing protein</fullName>
    </recommendedName>
</protein>
<gene>
    <name evidence="3" type="ORF">ACFOUR_04080</name>
</gene>
<keyword evidence="1" id="KW-0472">Membrane</keyword>
<dbReference type="Proteomes" id="UP001595846">
    <property type="component" value="Unassembled WGS sequence"/>
</dbReference>
<comment type="caution">
    <text evidence="3">The sequence shown here is derived from an EMBL/GenBank/DDBJ whole genome shotgun (WGS) entry which is preliminary data.</text>
</comment>
<dbReference type="GeneID" id="73902919"/>
<evidence type="ECO:0000313" key="4">
    <source>
        <dbReference type="Proteomes" id="UP001595846"/>
    </source>
</evidence>
<accession>A0ABD5NL17</accession>
<reference evidence="3 4" key="1">
    <citation type="journal article" date="2019" name="Int. J. Syst. Evol. Microbiol.">
        <title>The Global Catalogue of Microorganisms (GCM) 10K type strain sequencing project: providing services to taxonomists for standard genome sequencing and annotation.</title>
        <authorList>
            <consortium name="The Broad Institute Genomics Platform"/>
            <consortium name="The Broad Institute Genome Sequencing Center for Infectious Disease"/>
            <person name="Wu L."/>
            <person name="Ma J."/>
        </authorList>
    </citation>
    <scope>NUCLEOTIDE SEQUENCE [LARGE SCALE GENOMIC DNA]</scope>
    <source>
        <strain evidence="3 4">IBRC-M 10256</strain>
    </source>
</reference>
<dbReference type="RefSeq" id="WP_256533780.1">
    <property type="nucleotide sequence ID" value="NZ_CP101824.1"/>
</dbReference>
<sequence>MHPRAKSALLWGIVGGLTFLVLALGVVGFETVELSIARVLAVGFVVTGATAAVTYRYERRLRRWASEHGR</sequence>
<dbReference type="InterPro" id="IPR058287">
    <property type="entry name" value="DUF7981"/>
</dbReference>